<sequence>VVVTGSNQLLLAGGTQKKISVRGSVTCDGVSNQLHSAQTDVSNSWTWQSLARMALPRTQFLFVLVDQAVYAVGGFTGQEVTDQVEKFCLQSLVWRPVAPLPQPLRCATGHAYRGRLYTFGGENARGEIVNVCYRYDPQSDSWSQLTSMQTPRALAGCAVHRDRLYVIGGNTAPSERWRKEILPEFCTDSVETFNPDSGAWEAGPSLPNLLCGAGVAKLSGCLRVIGGEDDKSWMAGECRLTDNRWEEAQLFHAAIMSTFGCAVASVSKELLKKCAPCGAGGAAGHKCPCYDPMMMPADEAAFSPQKKPRTSTSSDVSFIQLGEADDSSAGRGSRCCQSRACAGFAGVAAVSLLIALALLCLVLLGKVCVRHGQDGGLWPSSVGLCGRRDLKTLPLYINLAIEFNKVPACQEPLSTKMRLPCSRKRQYLTGNSAADAVSKLGDKLGPLACRDDAYLENGGRDNCRHNRFHLAYNDTGVIIPVDGVYRVHSTISFVDTLDYYVSAIVRVDPADCVKDPVCSASELSRDRRAHAWLSCANHNGGAKKGNSFTSCTIDGVRRFNRGDVVSFSVTQQFRSINPFHKSTQFFIHKI</sequence>
<keyword evidence="3" id="KW-0812">Transmembrane</keyword>
<keyword evidence="2" id="KW-0677">Repeat</keyword>
<feature type="transmembrane region" description="Helical" evidence="3">
    <location>
        <begin position="342"/>
        <end position="364"/>
    </location>
</feature>
<dbReference type="SUPFAM" id="SSF117281">
    <property type="entry name" value="Kelch motif"/>
    <property type="match status" value="1"/>
</dbReference>
<evidence type="ECO:0000256" key="3">
    <source>
        <dbReference type="SAM" id="Phobius"/>
    </source>
</evidence>
<name>A0A1I8IJ11_9PLAT</name>
<keyword evidence="1" id="KW-0880">Kelch repeat</keyword>
<organism evidence="4 5">
    <name type="scientific">Macrostomum lignano</name>
    <dbReference type="NCBI Taxonomy" id="282301"/>
    <lineage>
        <taxon>Eukaryota</taxon>
        <taxon>Metazoa</taxon>
        <taxon>Spiralia</taxon>
        <taxon>Lophotrochozoa</taxon>
        <taxon>Platyhelminthes</taxon>
        <taxon>Rhabditophora</taxon>
        <taxon>Macrostomorpha</taxon>
        <taxon>Macrostomida</taxon>
        <taxon>Macrostomidae</taxon>
        <taxon>Macrostomum</taxon>
    </lineage>
</organism>
<dbReference type="WBParaSite" id="maker-uti_cns_0012775-snap-gene-0.3-mRNA-1">
    <property type="protein sequence ID" value="maker-uti_cns_0012775-snap-gene-0.3-mRNA-1"/>
    <property type="gene ID" value="maker-uti_cns_0012775-snap-gene-0.3"/>
</dbReference>
<dbReference type="Pfam" id="PF24681">
    <property type="entry name" value="Kelch_KLHDC2_KLHL20_DRC7"/>
    <property type="match status" value="1"/>
</dbReference>
<dbReference type="AlphaFoldDB" id="A0A1I8IJ11"/>
<dbReference type="SMART" id="SM00612">
    <property type="entry name" value="Kelch"/>
    <property type="match status" value="3"/>
</dbReference>
<reference evidence="5" key="1">
    <citation type="submission" date="2016-11" db="UniProtKB">
        <authorList>
            <consortium name="WormBaseParasite"/>
        </authorList>
    </citation>
    <scope>IDENTIFICATION</scope>
</reference>
<dbReference type="Gene3D" id="2.60.120.40">
    <property type="match status" value="1"/>
</dbReference>
<dbReference type="InterPro" id="IPR008983">
    <property type="entry name" value="Tumour_necrosis_fac-like_dom"/>
</dbReference>
<dbReference type="PANTHER" id="PTHR45632">
    <property type="entry name" value="LD33804P"/>
    <property type="match status" value="1"/>
</dbReference>
<dbReference type="Proteomes" id="UP000095280">
    <property type="component" value="Unplaced"/>
</dbReference>
<dbReference type="InterPro" id="IPR006652">
    <property type="entry name" value="Kelch_1"/>
</dbReference>
<dbReference type="SUPFAM" id="SSF49842">
    <property type="entry name" value="TNF-like"/>
    <property type="match status" value="1"/>
</dbReference>
<dbReference type="Gene3D" id="2.120.10.80">
    <property type="entry name" value="Kelch-type beta propeller"/>
    <property type="match status" value="1"/>
</dbReference>
<evidence type="ECO:0000313" key="5">
    <source>
        <dbReference type="WBParaSite" id="maker-uti_cns_0012775-snap-gene-0.3-mRNA-1"/>
    </source>
</evidence>
<keyword evidence="3" id="KW-0472">Membrane</keyword>
<accession>A0A1I8IJ11</accession>
<proteinExistence type="predicted"/>
<dbReference type="InterPro" id="IPR015915">
    <property type="entry name" value="Kelch-typ_b-propeller"/>
</dbReference>
<protein>
    <submittedName>
        <fullName evidence="5">CUB domain-containing protein</fullName>
    </submittedName>
</protein>
<keyword evidence="4" id="KW-1185">Reference proteome</keyword>
<evidence type="ECO:0000256" key="2">
    <source>
        <dbReference type="ARBA" id="ARBA00022737"/>
    </source>
</evidence>
<evidence type="ECO:0000256" key="1">
    <source>
        <dbReference type="ARBA" id="ARBA00022441"/>
    </source>
</evidence>
<evidence type="ECO:0000313" key="4">
    <source>
        <dbReference type="Proteomes" id="UP000095280"/>
    </source>
</evidence>
<keyword evidence="3" id="KW-1133">Transmembrane helix</keyword>
<dbReference type="PANTHER" id="PTHR45632:SF3">
    <property type="entry name" value="KELCH-LIKE PROTEIN 32"/>
    <property type="match status" value="1"/>
</dbReference>